<comment type="subcellular location">
    <subcellularLocation>
        <location evidence="1">Membrane</location>
        <topology evidence="1">Multi-pass membrane protein</topology>
    </subcellularLocation>
</comment>
<accession>A0A9P4MQP7</accession>
<dbReference type="InterPro" id="IPR049326">
    <property type="entry name" value="Rhodopsin_dom_fungi"/>
</dbReference>
<keyword evidence="10" id="KW-1185">Reference proteome</keyword>
<sequence length="370" mass="41148">MAPANYAPILNGVMWTQVVIAIVFIAARIYTRRIVINSVGWDDMLMLVNLVTFILYVAFISVGTSYGIGKKYAAVPAADYSKAIMWEALGQAICILGIAASKGSVALFLLRIVLKTWHIVLLWFCIVTTTILAIITTTLLFLQCKPAAFLWDHTIEGGVCWLNFTAVGLTMASWSAFMDFVLALLPWHVVWSLNMKKKEKLTVTFGLSLGIFAGVCSIIRTYELKSLSSLDEYVYDTVPMLIWSSTEVLMTIMCACIPVLRPLYIRLVYGSQYEGSGPRSKSYQLHDRDRSQSKGKSKPKSGSNSNIYMGPGSSALRTTIKGYDDDNMSEESILRETQEQQRMTSGEAFKAGDIVRTDEIHVSYVNDSVI</sequence>
<name>A0A9P4MQP7_9PLEO</name>
<evidence type="ECO:0000256" key="3">
    <source>
        <dbReference type="ARBA" id="ARBA00022989"/>
    </source>
</evidence>
<dbReference type="GO" id="GO:0016020">
    <property type="term" value="C:membrane"/>
    <property type="evidence" value="ECO:0007669"/>
    <property type="project" value="UniProtKB-SubCell"/>
</dbReference>
<dbReference type="PANTHER" id="PTHR33048:SF93">
    <property type="entry name" value="INTEGRAL MEMBRANE PROTEIN"/>
    <property type="match status" value="1"/>
</dbReference>
<evidence type="ECO:0000256" key="4">
    <source>
        <dbReference type="ARBA" id="ARBA00023136"/>
    </source>
</evidence>
<gene>
    <name evidence="9" type="ORF">GQ43DRAFT_414482</name>
</gene>
<evidence type="ECO:0000313" key="10">
    <source>
        <dbReference type="Proteomes" id="UP000799536"/>
    </source>
</evidence>
<proteinExistence type="inferred from homology"/>
<evidence type="ECO:0000256" key="1">
    <source>
        <dbReference type="ARBA" id="ARBA00004141"/>
    </source>
</evidence>
<evidence type="ECO:0000256" key="2">
    <source>
        <dbReference type="ARBA" id="ARBA00022692"/>
    </source>
</evidence>
<dbReference type="InterPro" id="IPR052337">
    <property type="entry name" value="SAT4-like"/>
</dbReference>
<feature type="transmembrane region" description="Helical" evidence="7">
    <location>
        <begin position="240"/>
        <end position="260"/>
    </location>
</feature>
<reference evidence="9" key="1">
    <citation type="journal article" date="2020" name="Stud. Mycol.">
        <title>101 Dothideomycetes genomes: a test case for predicting lifestyles and emergence of pathogens.</title>
        <authorList>
            <person name="Haridas S."/>
            <person name="Albert R."/>
            <person name="Binder M."/>
            <person name="Bloem J."/>
            <person name="Labutti K."/>
            <person name="Salamov A."/>
            <person name="Andreopoulos B."/>
            <person name="Baker S."/>
            <person name="Barry K."/>
            <person name="Bills G."/>
            <person name="Bluhm B."/>
            <person name="Cannon C."/>
            <person name="Castanera R."/>
            <person name="Culley D."/>
            <person name="Daum C."/>
            <person name="Ezra D."/>
            <person name="Gonzalez J."/>
            <person name="Henrissat B."/>
            <person name="Kuo A."/>
            <person name="Liang C."/>
            <person name="Lipzen A."/>
            <person name="Lutzoni F."/>
            <person name="Magnuson J."/>
            <person name="Mondo S."/>
            <person name="Nolan M."/>
            <person name="Ohm R."/>
            <person name="Pangilinan J."/>
            <person name="Park H.-J."/>
            <person name="Ramirez L."/>
            <person name="Alfaro M."/>
            <person name="Sun H."/>
            <person name="Tritt A."/>
            <person name="Yoshinaga Y."/>
            <person name="Zwiers L.-H."/>
            <person name="Turgeon B."/>
            <person name="Goodwin S."/>
            <person name="Spatafora J."/>
            <person name="Crous P."/>
            <person name="Grigoriev I."/>
        </authorList>
    </citation>
    <scope>NUCLEOTIDE SEQUENCE</scope>
    <source>
        <strain evidence="9">ATCC 74209</strain>
    </source>
</reference>
<feature type="region of interest" description="Disordered" evidence="6">
    <location>
        <begin position="274"/>
        <end position="314"/>
    </location>
</feature>
<protein>
    <recommendedName>
        <fullName evidence="8">Rhodopsin domain-containing protein</fullName>
    </recommendedName>
</protein>
<dbReference type="Pfam" id="PF20684">
    <property type="entry name" value="Fung_rhodopsin"/>
    <property type="match status" value="1"/>
</dbReference>
<feature type="domain" description="Rhodopsin" evidence="8">
    <location>
        <begin position="27"/>
        <end position="264"/>
    </location>
</feature>
<evidence type="ECO:0000256" key="5">
    <source>
        <dbReference type="ARBA" id="ARBA00038359"/>
    </source>
</evidence>
<dbReference type="PANTHER" id="PTHR33048">
    <property type="entry name" value="PTH11-LIKE INTEGRAL MEMBRANE PROTEIN (AFU_ORTHOLOGUE AFUA_5G11245)"/>
    <property type="match status" value="1"/>
</dbReference>
<feature type="transmembrane region" description="Helical" evidence="7">
    <location>
        <begin position="47"/>
        <end position="68"/>
    </location>
</feature>
<dbReference type="AlphaFoldDB" id="A0A9P4MQP7"/>
<organism evidence="9 10">
    <name type="scientific">Delitschia confertaspora ATCC 74209</name>
    <dbReference type="NCBI Taxonomy" id="1513339"/>
    <lineage>
        <taxon>Eukaryota</taxon>
        <taxon>Fungi</taxon>
        <taxon>Dikarya</taxon>
        <taxon>Ascomycota</taxon>
        <taxon>Pezizomycotina</taxon>
        <taxon>Dothideomycetes</taxon>
        <taxon>Pleosporomycetidae</taxon>
        <taxon>Pleosporales</taxon>
        <taxon>Delitschiaceae</taxon>
        <taxon>Delitschia</taxon>
    </lineage>
</organism>
<keyword evidence="4 7" id="KW-0472">Membrane</keyword>
<evidence type="ECO:0000256" key="6">
    <source>
        <dbReference type="SAM" id="MobiDB-lite"/>
    </source>
</evidence>
<dbReference type="EMBL" id="ML993951">
    <property type="protein sequence ID" value="KAF2202044.1"/>
    <property type="molecule type" value="Genomic_DNA"/>
</dbReference>
<feature type="transmembrane region" description="Helical" evidence="7">
    <location>
        <begin position="201"/>
        <end position="220"/>
    </location>
</feature>
<feature type="transmembrane region" description="Helical" evidence="7">
    <location>
        <begin position="88"/>
        <end position="110"/>
    </location>
</feature>
<dbReference type="OrthoDB" id="5417844at2759"/>
<evidence type="ECO:0000313" key="9">
    <source>
        <dbReference type="EMBL" id="KAF2202044.1"/>
    </source>
</evidence>
<comment type="similarity">
    <text evidence="5">Belongs to the SAT4 family.</text>
</comment>
<dbReference type="Proteomes" id="UP000799536">
    <property type="component" value="Unassembled WGS sequence"/>
</dbReference>
<feature type="transmembrane region" description="Helical" evidence="7">
    <location>
        <begin position="6"/>
        <end position="27"/>
    </location>
</feature>
<feature type="transmembrane region" description="Helical" evidence="7">
    <location>
        <begin position="117"/>
        <end position="141"/>
    </location>
</feature>
<evidence type="ECO:0000259" key="8">
    <source>
        <dbReference type="Pfam" id="PF20684"/>
    </source>
</evidence>
<feature type="transmembrane region" description="Helical" evidence="7">
    <location>
        <begin position="161"/>
        <end position="189"/>
    </location>
</feature>
<evidence type="ECO:0000256" key="7">
    <source>
        <dbReference type="SAM" id="Phobius"/>
    </source>
</evidence>
<keyword evidence="2 7" id="KW-0812">Transmembrane</keyword>
<comment type="caution">
    <text evidence="9">The sequence shown here is derived from an EMBL/GenBank/DDBJ whole genome shotgun (WGS) entry which is preliminary data.</text>
</comment>
<keyword evidence="3 7" id="KW-1133">Transmembrane helix</keyword>